<feature type="compositionally biased region" description="Low complexity" evidence="1">
    <location>
        <begin position="278"/>
        <end position="290"/>
    </location>
</feature>
<dbReference type="Proteomes" id="UP000292447">
    <property type="component" value="Chromosome II"/>
</dbReference>
<evidence type="ECO:0000256" key="1">
    <source>
        <dbReference type="SAM" id="MobiDB-lite"/>
    </source>
</evidence>
<feature type="compositionally biased region" description="Basic and acidic residues" evidence="1">
    <location>
        <begin position="23"/>
        <end position="34"/>
    </location>
</feature>
<name>A0A4P6XP10_9ASCO</name>
<feature type="compositionally biased region" description="Basic and acidic residues" evidence="1">
    <location>
        <begin position="256"/>
        <end position="267"/>
    </location>
</feature>
<organism evidence="2 3">
    <name type="scientific">Metschnikowia aff. pulcherrima</name>
    <dbReference type="NCBI Taxonomy" id="2163413"/>
    <lineage>
        <taxon>Eukaryota</taxon>
        <taxon>Fungi</taxon>
        <taxon>Dikarya</taxon>
        <taxon>Ascomycota</taxon>
        <taxon>Saccharomycotina</taxon>
        <taxon>Pichiomycetes</taxon>
        <taxon>Metschnikowiaceae</taxon>
        <taxon>Metschnikowia</taxon>
    </lineage>
</organism>
<protein>
    <recommendedName>
        <fullName evidence="4">Structure-specific endonuclease subunit SLX4</fullName>
    </recommendedName>
</protein>
<keyword evidence="3" id="KW-1185">Reference proteome</keyword>
<gene>
    <name evidence="2" type="ORF">METSCH_B11900</name>
</gene>
<feature type="region of interest" description="Disordered" evidence="1">
    <location>
        <begin position="242"/>
        <end position="291"/>
    </location>
</feature>
<evidence type="ECO:0000313" key="3">
    <source>
        <dbReference type="Proteomes" id="UP000292447"/>
    </source>
</evidence>
<proteinExistence type="predicted"/>
<feature type="region of interest" description="Disordered" evidence="1">
    <location>
        <begin position="326"/>
        <end position="347"/>
    </location>
</feature>
<evidence type="ECO:0008006" key="4">
    <source>
        <dbReference type="Google" id="ProtNLM"/>
    </source>
</evidence>
<feature type="region of interest" description="Disordered" evidence="1">
    <location>
        <begin position="23"/>
        <end position="76"/>
    </location>
</feature>
<feature type="compositionally biased region" description="Basic residues" evidence="1">
    <location>
        <begin position="51"/>
        <end position="70"/>
    </location>
</feature>
<reference evidence="3" key="1">
    <citation type="submission" date="2019-03" db="EMBL/GenBank/DDBJ databases">
        <title>Snf2 controls pulcherriminic acid biosynthesis and connects pigmentation and antifungal activity of the yeast Metschnikowia pulcherrima.</title>
        <authorList>
            <person name="Gore-Lloyd D."/>
            <person name="Sumann I."/>
            <person name="Brachmann A.O."/>
            <person name="Schneeberger K."/>
            <person name="Ortiz-Merino R.A."/>
            <person name="Moreno-Beltran M."/>
            <person name="Schlaefli M."/>
            <person name="Kirner P."/>
            <person name="Santos Kron A."/>
            <person name="Wolfe K.H."/>
            <person name="Piel J."/>
            <person name="Ahrens C.H."/>
            <person name="Henk D."/>
            <person name="Freimoser F.M."/>
        </authorList>
    </citation>
    <scope>NUCLEOTIDE SEQUENCE [LARGE SCALE GENOMIC DNA]</scope>
    <source>
        <strain evidence="3">APC 1.2</strain>
    </source>
</reference>
<dbReference type="EMBL" id="CP034457">
    <property type="protein sequence ID" value="QBM87976.1"/>
    <property type="molecule type" value="Genomic_DNA"/>
</dbReference>
<dbReference type="AlphaFoldDB" id="A0A4P6XP10"/>
<sequence length="569" mass="63387">MTDLAPRESPESSLHFYSTQIQARHEDQEHKDGKVSQLQRFKNAVGSPKVKAPKPVKVTKPKRKSNKKSGTRQINSISAFVRETLGGKKPPDTQSLLDNFLGDQKKVDAFLSEVEQATAMPHLLSRRPRGQDLGLFSKMEWKDFLEKLRLKFPHLSKNNKSTLKLVSKRLEKLKRHELDLANSQDLNVIWSQASRQPSGDLSREDLIWLYDLDDDALNNENSMDHTENVPDSPLCLTLSQVVDDPSQPAGYGGDSVSKDESTSKDMTAEAISDGELDTSSSRSETFSFMSQNTQDTDDIVLNSEADIEPLSKSDYFLLLYSSDSKEESTDSGPAPLQKSISKQPWPPEVSATTSLVFATALKLPRKEAVPPMLPAKPSPEKSENVLIADSLTPSKLQARIAFNTPSCLRIDSSPLIQKQRIDSSPLFQNSPFTKKNTVSQEIGGTEEDVFMSANALFGRQTQGLVLDPSDSESLQFSPLRGKGKTVTRDRIEVAGKVELDPSRSSKVQLTILRQEQHRSDEIIPDSEDDPDAELSIIEITKSDNRNTSVLQVPSSPEIEQIRDMWDNRI</sequence>
<evidence type="ECO:0000313" key="2">
    <source>
        <dbReference type="EMBL" id="QBM87976.1"/>
    </source>
</evidence>
<accession>A0A4P6XP10</accession>